<dbReference type="AlphaFoldDB" id="A0A6G0VZV9"/>
<evidence type="ECO:0000313" key="2">
    <source>
        <dbReference type="Proteomes" id="UP000478052"/>
    </source>
</evidence>
<name>A0A6G0VZV9_APHCR</name>
<reference evidence="1 2" key="1">
    <citation type="submission" date="2019-08" db="EMBL/GenBank/DDBJ databases">
        <title>Whole genome of Aphis craccivora.</title>
        <authorList>
            <person name="Voronova N.V."/>
            <person name="Shulinski R.S."/>
            <person name="Bandarenka Y.V."/>
            <person name="Zhorov D.G."/>
            <person name="Warner D."/>
        </authorList>
    </citation>
    <scope>NUCLEOTIDE SEQUENCE [LARGE SCALE GENOMIC DNA]</scope>
    <source>
        <strain evidence="1">180601</strain>
        <tissue evidence="1">Whole Body</tissue>
    </source>
</reference>
<comment type="caution">
    <text evidence="1">The sequence shown here is derived from an EMBL/GenBank/DDBJ whole genome shotgun (WGS) entry which is preliminary data.</text>
</comment>
<gene>
    <name evidence="1" type="ORF">FWK35_00031396</name>
</gene>
<sequence>MDALSDLNDAEAVCIVYALYKVNKKQEKDKKIKRRWWVHPLNLKRPREGQFQVTFLTLRQYPEEFFKYFRMSIKTFDELLDTIGRQLKKQDTVLRLSIPPEERLTVTLRSVKFESNDW</sequence>
<protein>
    <submittedName>
        <fullName evidence="1">Protein ANTAGONIST OF LIKE HETEROCHROMATIN PROTEIN 1-like</fullName>
    </submittedName>
</protein>
<dbReference type="EMBL" id="VUJU01010834">
    <property type="protein sequence ID" value="KAF0712780.1"/>
    <property type="molecule type" value="Genomic_DNA"/>
</dbReference>
<dbReference type="Proteomes" id="UP000478052">
    <property type="component" value="Unassembled WGS sequence"/>
</dbReference>
<evidence type="ECO:0000313" key="1">
    <source>
        <dbReference type="EMBL" id="KAF0712780.1"/>
    </source>
</evidence>
<accession>A0A6G0VZV9</accession>
<organism evidence="1 2">
    <name type="scientific">Aphis craccivora</name>
    <name type="common">Cowpea aphid</name>
    <dbReference type="NCBI Taxonomy" id="307492"/>
    <lineage>
        <taxon>Eukaryota</taxon>
        <taxon>Metazoa</taxon>
        <taxon>Ecdysozoa</taxon>
        <taxon>Arthropoda</taxon>
        <taxon>Hexapoda</taxon>
        <taxon>Insecta</taxon>
        <taxon>Pterygota</taxon>
        <taxon>Neoptera</taxon>
        <taxon>Paraneoptera</taxon>
        <taxon>Hemiptera</taxon>
        <taxon>Sternorrhyncha</taxon>
        <taxon>Aphidomorpha</taxon>
        <taxon>Aphidoidea</taxon>
        <taxon>Aphididae</taxon>
        <taxon>Aphidini</taxon>
        <taxon>Aphis</taxon>
        <taxon>Aphis</taxon>
    </lineage>
</organism>
<keyword evidence="2" id="KW-1185">Reference proteome</keyword>
<dbReference type="OrthoDB" id="6600558at2759"/>
<proteinExistence type="predicted"/>